<dbReference type="AlphaFoldDB" id="A0A2X4TTM8"/>
<dbReference type="Pfam" id="PF02446">
    <property type="entry name" value="Glyco_hydro_77"/>
    <property type="match status" value="1"/>
</dbReference>
<gene>
    <name evidence="12" type="primary">malQ</name>
    <name evidence="12" type="ORF">NCTC10994_01235</name>
</gene>
<protein>
    <recommendedName>
        <fullName evidence="4 10">4-alpha-glucanotransferase</fullName>
        <ecNumber evidence="3 10">2.4.1.25</ecNumber>
    </recommendedName>
    <alternativeName>
        <fullName evidence="8 10">Amylomaltase</fullName>
    </alternativeName>
    <alternativeName>
        <fullName evidence="9 10">Disproportionating enzyme</fullName>
    </alternativeName>
</protein>
<evidence type="ECO:0000256" key="3">
    <source>
        <dbReference type="ARBA" id="ARBA00012560"/>
    </source>
</evidence>
<dbReference type="Pfam" id="PF21226">
    <property type="entry name" value="MalQ_N"/>
    <property type="match status" value="1"/>
</dbReference>
<evidence type="ECO:0000259" key="11">
    <source>
        <dbReference type="Pfam" id="PF21226"/>
    </source>
</evidence>
<keyword evidence="6 10" id="KW-0808">Transferase</keyword>
<dbReference type="SUPFAM" id="SSF51445">
    <property type="entry name" value="(Trans)glycosidases"/>
    <property type="match status" value="1"/>
</dbReference>
<name>A0A2X4TTM8_9NOCA</name>
<sequence>MTSTEKLRELAGHHGISTTYVGWDGNEHDVSEQTLQRILAALDIPAGTPEEIAASLADVPDRPWRQMLPPSLVLTEHEERSFPVHVPHGDPVSVWVVSEDGDEIEAEQLDIWVDPRVVDGRLVGRATFAVPRLPLGWHTLHARSNDIEGTATLVVTPTRLATADRILQRQRWGLAAQLYSVRSRRSWGIGDFADLADLAAVTAGYGGDFVLINPVHAAEPVPPHEPSPYLPSSRRFVDPLYVRVEDVPESAYLPRKQRAKLDENAARFTKVNKKATQLDRDTTYRAKLDVLEQVYRVPRGPARQARFDAFCAERGTALDDFALWCALAEKFGSRPSQWRTHAPSPDHPGIEELREKLAGRIDFYRWLQWVCDGQLTSAQESAHAAGLGIGIVHDLAVGVRRDGADAWTLGDVLASGVTGGAPADDFNRNGQNWNQPPWRPDRLAEVGYRPYRDVVRSALRHAGGVRVDHILGLFRTWWVPEGFSPADGAYVRSNHEALIGILALEAQRADAVVIGEDLGVFEEWVQEYLFRRGIAGTSILWFEKDGDTPRAPETYRRLCLTSVTTHDLPPTSGYLAAEHITLRSALGLLERDLATELADEAVARDAVLRLASERGFPVSGDEPGDAVTVESLHRLIATSPSALLGLSLADAVGERRSQNQPGTVDEYPNWRVPLADEHGKAVLLDDLADNKRFATLAAALSPPAEQSS</sequence>
<evidence type="ECO:0000256" key="2">
    <source>
        <dbReference type="ARBA" id="ARBA00005684"/>
    </source>
</evidence>
<accession>A0A2X4TTM8</accession>
<evidence type="ECO:0000256" key="5">
    <source>
        <dbReference type="ARBA" id="ARBA00022676"/>
    </source>
</evidence>
<keyword evidence="7 10" id="KW-0119">Carbohydrate metabolism</keyword>
<dbReference type="InterPro" id="IPR048458">
    <property type="entry name" value="MalQ_N"/>
</dbReference>
<proteinExistence type="inferred from homology"/>
<evidence type="ECO:0000256" key="10">
    <source>
        <dbReference type="RuleBase" id="RU361207"/>
    </source>
</evidence>
<keyword evidence="13" id="KW-1185">Reference proteome</keyword>
<feature type="domain" description="MalQ N-terminal beta-sandwich" evidence="11">
    <location>
        <begin position="68"/>
        <end position="157"/>
    </location>
</feature>
<dbReference type="InterPro" id="IPR017853">
    <property type="entry name" value="GH"/>
</dbReference>
<dbReference type="EC" id="2.4.1.25" evidence="3 10"/>
<evidence type="ECO:0000256" key="4">
    <source>
        <dbReference type="ARBA" id="ARBA00020295"/>
    </source>
</evidence>
<organism evidence="12 13">
    <name type="scientific">Rhodococcus coprophilus</name>
    <dbReference type="NCBI Taxonomy" id="38310"/>
    <lineage>
        <taxon>Bacteria</taxon>
        <taxon>Bacillati</taxon>
        <taxon>Actinomycetota</taxon>
        <taxon>Actinomycetes</taxon>
        <taxon>Mycobacteriales</taxon>
        <taxon>Nocardiaceae</taxon>
        <taxon>Rhodococcus</taxon>
    </lineage>
</organism>
<reference evidence="12 13" key="1">
    <citation type="submission" date="2018-06" db="EMBL/GenBank/DDBJ databases">
        <authorList>
            <consortium name="Pathogen Informatics"/>
            <person name="Doyle S."/>
        </authorList>
    </citation>
    <scope>NUCLEOTIDE SEQUENCE [LARGE SCALE GENOMIC DNA]</scope>
    <source>
        <strain evidence="12 13">NCTC10994</strain>
    </source>
</reference>
<evidence type="ECO:0000256" key="1">
    <source>
        <dbReference type="ARBA" id="ARBA00000439"/>
    </source>
</evidence>
<evidence type="ECO:0000256" key="9">
    <source>
        <dbReference type="ARBA" id="ARBA00031501"/>
    </source>
</evidence>
<dbReference type="NCBIfam" id="TIGR00217">
    <property type="entry name" value="malQ"/>
    <property type="match status" value="1"/>
</dbReference>
<dbReference type="GO" id="GO:0004134">
    <property type="term" value="F:4-alpha-glucanotransferase activity"/>
    <property type="evidence" value="ECO:0007669"/>
    <property type="project" value="UniProtKB-EC"/>
</dbReference>
<dbReference type="Gene3D" id="3.20.20.80">
    <property type="entry name" value="Glycosidases"/>
    <property type="match status" value="1"/>
</dbReference>
<dbReference type="PANTHER" id="PTHR32438:SF5">
    <property type="entry name" value="4-ALPHA-GLUCANOTRANSFERASE DPE1, CHLOROPLASTIC_AMYLOPLASTIC"/>
    <property type="match status" value="1"/>
</dbReference>
<evidence type="ECO:0000313" key="13">
    <source>
        <dbReference type="Proteomes" id="UP000249091"/>
    </source>
</evidence>
<comment type="catalytic activity">
    <reaction evidence="1 10">
        <text>Transfers a segment of a (1-&gt;4)-alpha-D-glucan to a new position in an acceptor, which may be glucose or a (1-&gt;4)-alpha-D-glucan.</text>
        <dbReference type="EC" id="2.4.1.25"/>
    </reaction>
</comment>
<dbReference type="STRING" id="1219011.GCA_001895045_02161"/>
<comment type="similarity">
    <text evidence="2 10">Belongs to the disproportionating enzyme family.</text>
</comment>
<dbReference type="PANTHER" id="PTHR32438">
    <property type="entry name" value="4-ALPHA-GLUCANOTRANSFERASE DPE1, CHLOROPLASTIC/AMYLOPLASTIC"/>
    <property type="match status" value="1"/>
</dbReference>
<evidence type="ECO:0000256" key="7">
    <source>
        <dbReference type="ARBA" id="ARBA00023277"/>
    </source>
</evidence>
<dbReference type="GO" id="GO:0005975">
    <property type="term" value="P:carbohydrate metabolic process"/>
    <property type="evidence" value="ECO:0007669"/>
    <property type="project" value="InterPro"/>
</dbReference>
<keyword evidence="5 10" id="KW-0328">Glycosyltransferase</keyword>
<dbReference type="InterPro" id="IPR003385">
    <property type="entry name" value="Glyco_hydro_77"/>
</dbReference>
<evidence type="ECO:0000256" key="8">
    <source>
        <dbReference type="ARBA" id="ARBA00031423"/>
    </source>
</evidence>
<dbReference type="RefSeq" id="WP_072700197.1">
    <property type="nucleotide sequence ID" value="NZ_JAFBBL010000001.1"/>
</dbReference>
<dbReference type="Proteomes" id="UP000249091">
    <property type="component" value="Chromosome 1"/>
</dbReference>
<evidence type="ECO:0000313" key="12">
    <source>
        <dbReference type="EMBL" id="SQI29759.1"/>
    </source>
</evidence>
<evidence type="ECO:0000256" key="6">
    <source>
        <dbReference type="ARBA" id="ARBA00022679"/>
    </source>
</evidence>
<dbReference type="KEGG" id="rcr:NCTC10994_01235"/>
<dbReference type="EMBL" id="LS483468">
    <property type="protein sequence ID" value="SQI29759.1"/>
    <property type="molecule type" value="Genomic_DNA"/>
</dbReference>